<proteinExistence type="predicted"/>
<accession>A0A922I003</accession>
<reference evidence="1" key="1">
    <citation type="submission" date="2013-05" db="EMBL/GenBank/DDBJ databases">
        <authorList>
            <person name="Yim A.K.Y."/>
            <person name="Chan T.F."/>
            <person name="Ji K.M."/>
            <person name="Liu X.Y."/>
            <person name="Zhou J.W."/>
            <person name="Li R.Q."/>
            <person name="Yang K.Y."/>
            <person name="Li J."/>
            <person name="Li M."/>
            <person name="Law P.T.W."/>
            <person name="Wu Y.L."/>
            <person name="Cai Z.L."/>
            <person name="Qin H."/>
            <person name="Bao Y."/>
            <person name="Leung R.K.K."/>
            <person name="Ng P.K.S."/>
            <person name="Zou J."/>
            <person name="Zhong X.J."/>
            <person name="Ran P.X."/>
            <person name="Zhong N.S."/>
            <person name="Liu Z.G."/>
            <person name="Tsui S.K.W."/>
        </authorList>
    </citation>
    <scope>NUCLEOTIDE SEQUENCE</scope>
    <source>
        <strain evidence="1">Derf</strain>
        <tissue evidence="1">Whole organism</tissue>
    </source>
</reference>
<dbReference type="Proteomes" id="UP000790347">
    <property type="component" value="Unassembled WGS sequence"/>
</dbReference>
<name>A0A922I003_DERFA</name>
<evidence type="ECO:0000313" key="2">
    <source>
        <dbReference type="Proteomes" id="UP000790347"/>
    </source>
</evidence>
<evidence type="ECO:0000313" key="1">
    <source>
        <dbReference type="EMBL" id="KAH9515993.1"/>
    </source>
</evidence>
<comment type="caution">
    <text evidence="1">The sequence shown here is derived from an EMBL/GenBank/DDBJ whole genome shotgun (WGS) entry which is preliminary data.</text>
</comment>
<dbReference type="AlphaFoldDB" id="A0A922I003"/>
<organism evidence="1 2">
    <name type="scientific">Dermatophagoides farinae</name>
    <name type="common">American house dust mite</name>
    <dbReference type="NCBI Taxonomy" id="6954"/>
    <lineage>
        <taxon>Eukaryota</taxon>
        <taxon>Metazoa</taxon>
        <taxon>Ecdysozoa</taxon>
        <taxon>Arthropoda</taxon>
        <taxon>Chelicerata</taxon>
        <taxon>Arachnida</taxon>
        <taxon>Acari</taxon>
        <taxon>Acariformes</taxon>
        <taxon>Sarcoptiformes</taxon>
        <taxon>Astigmata</taxon>
        <taxon>Psoroptidia</taxon>
        <taxon>Analgoidea</taxon>
        <taxon>Pyroglyphidae</taxon>
        <taxon>Dermatophagoidinae</taxon>
        <taxon>Dermatophagoides</taxon>
    </lineage>
</organism>
<dbReference type="EMBL" id="ASGP02000003">
    <property type="protein sequence ID" value="KAH9515993.1"/>
    <property type="molecule type" value="Genomic_DNA"/>
</dbReference>
<sequence>MIDCRQTFKMMLNIGQKLSNKFTVNVIHTISSIYVDSFSCNNIIRMKMDSQIKKSKISCNTIVIYDNGRNRNNEILLSLLLLLLDNVL</sequence>
<keyword evidence="2" id="KW-1185">Reference proteome</keyword>
<reference evidence="1" key="2">
    <citation type="journal article" date="2022" name="Res Sq">
        <title>Comparative Genomics Reveals Insights into the Divergent Evolution of Astigmatic Mites and Household Pest Adaptations.</title>
        <authorList>
            <person name="Xiong Q."/>
            <person name="Wan A.T.-Y."/>
            <person name="Liu X.-Y."/>
            <person name="Fung C.S.-H."/>
            <person name="Xiao X."/>
            <person name="Malainual N."/>
            <person name="Hou J."/>
            <person name="Wang L."/>
            <person name="Wang M."/>
            <person name="Yang K."/>
            <person name="Cui Y."/>
            <person name="Leung E."/>
            <person name="Nong W."/>
            <person name="Shin S.-K."/>
            <person name="Au S."/>
            <person name="Jeong K.Y."/>
            <person name="Chew F.T."/>
            <person name="Hui J."/>
            <person name="Leung T.F."/>
            <person name="Tungtrongchitr A."/>
            <person name="Zhong N."/>
            <person name="Liu Z."/>
            <person name="Tsui S."/>
        </authorList>
    </citation>
    <scope>NUCLEOTIDE SEQUENCE</scope>
    <source>
        <strain evidence="1">Derf</strain>
        <tissue evidence="1">Whole organism</tissue>
    </source>
</reference>
<protein>
    <submittedName>
        <fullName evidence="1">Uncharacterized protein</fullName>
    </submittedName>
</protein>
<gene>
    <name evidence="1" type="ORF">DERF_006758</name>
</gene>